<dbReference type="Pfam" id="PF00440">
    <property type="entry name" value="TetR_N"/>
    <property type="match status" value="1"/>
</dbReference>
<dbReference type="InterPro" id="IPR050109">
    <property type="entry name" value="HTH-type_TetR-like_transc_reg"/>
</dbReference>
<keyword evidence="2 4" id="KW-0238">DNA-binding</keyword>
<feature type="compositionally biased region" description="Low complexity" evidence="5">
    <location>
        <begin position="187"/>
        <end position="199"/>
    </location>
</feature>
<evidence type="ECO:0000313" key="8">
    <source>
        <dbReference type="Proteomes" id="UP000027178"/>
    </source>
</evidence>
<feature type="compositionally biased region" description="Low complexity" evidence="5">
    <location>
        <begin position="211"/>
        <end position="221"/>
    </location>
</feature>
<dbReference type="OrthoDB" id="155497at2"/>
<protein>
    <recommendedName>
        <fullName evidence="6">HTH tetR-type domain-containing protein</fullName>
    </recommendedName>
</protein>
<evidence type="ECO:0000256" key="3">
    <source>
        <dbReference type="ARBA" id="ARBA00023163"/>
    </source>
</evidence>
<feature type="compositionally biased region" description="Pro residues" evidence="5">
    <location>
        <begin position="138"/>
        <end position="159"/>
    </location>
</feature>
<dbReference type="PANTHER" id="PTHR30055:SF234">
    <property type="entry name" value="HTH-TYPE TRANSCRIPTIONAL REGULATOR BETI"/>
    <property type="match status" value="1"/>
</dbReference>
<evidence type="ECO:0000313" key="7">
    <source>
        <dbReference type="EMBL" id="KDN82140.1"/>
    </source>
</evidence>
<dbReference type="eggNOG" id="COG1309">
    <property type="taxonomic scope" value="Bacteria"/>
</dbReference>
<comment type="caution">
    <text evidence="7">The sequence shown here is derived from an EMBL/GenBank/DDBJ whole genome shotgun (WGS) entry which is preliminary data.</text>
</comment>
<evidence type="ECO:0000256" key="5">
    <source>
        <dbReference type="SAM" id="MobiDB-lite"/>
    </source>
</evidence>
<evidence type="ECO:0000256" key="2">
    <source>
        <dbReference type="ARBA" id="ARBA00023125"/>
    </source>
</evidence>
<dbReference type="PRINTS" id="PR00455">
    <property type="entry name" value="HTHTETR"/>
</dbReference>
<accession>A0A066YW27</accession>
<name>A0A066YW27_9ACTN</name>
<dbReference type="Gene3D" id="1.10.357.10">
    <property type="entry name" value="Tetracycline Repressor, domain 2"/>
    <property type="match status" value="1"/>
</dbReference>
<feature type="DNA-binding region" description="H-T-H motif" evidence="4">
    <location>
        <begin position="35"/>
        <end position="54"/>
    </location>
</feature>
<dbReference type="AlphaFoldDB" id="A0A066YW27"/>
<keyword evidence="3" id="KW-0804">Transcription</keyword>
<organism evidence="7 8">
    <name type="scientific">Kitasatospora cheerisanensis KCTC 2395</name>
    <dbReference type="NCBI Taxonomy" id="1348663"/>
    <lineage>
        <taxon>Bacteria</taxon>
        <taxon>Bacillati</taxon>
        <taxon>Actinomycetota</taxon>
        <taxon>Actinomycetes</taxon>
        <taxon>Kitasatosporales</taxon>
        <taxon>Streptomycetaceae</taxon>
        <taxon>Kitasatospora</taxon>
    </lineage>
</organism>
<dbReference type="SUPFAM" id="SSF46689">
    <property type="entry name" value="Homeodomain-like"/>
    <property type="match status" value="1"/>
</dbReference>
<dbReference type="PROSITE" id="PS50977">
    <property type="entry name" value="HTH_TETR_2"/>
    <property type="match status" value="1"/>
</dbReference>
<feature type="region of interest" description="Disordered" evidence="5">
    <location>
        <begin position="135"/>
        <end position="230"/>
    </location>
</feature>
<dbReference type="Proteomes" id="UP000027178">
    <property type="component" value="Unassembled WGS sequence"/>
</dbReference>
<dbReference type="GO" id="GO:0000976">
    <property type="term" value="F:transcription cis-regulatory region binding"/>
    <property type="evidence" value="ECO:0007669"/>
    <property type="project" value="TreeGrafter"/>
</dbReference>
<feature type="compositionally biased region" description="Pro residues" evidence="5">
    <location>
        <begin position="176"/>
        <end position="186"/>
    </location>
</feature>
<dbReference type="InterPro" id="IPR009057">
    <property type="entry name" value="Homeodomain-like_sf"/>
</dbReference>
<evidence type="ECO:0000259" key="6">
    <source>
        <dbReference type="PROSITE" id="PS50977"/>
    </source>
</evidence>
<reference evidence="7 8" key="1">
    <citation type="submission" date="2014-05" db="EMBL/GenBank/DDBJ databases">
        <title>Draft Genome Sequence of Kitasatospora cheerisanensis KCTC 2395.</title>
        <authorList>
            <person name="Nam D.H."/>
        </authorList>
    </citation>
    <scope>NUCLEOTIDE SEQUENCE [LARGE SCALE GENOMIC DNA]</scope>
    <source>
        <strain evidence="7 8">KCTC 2395</strain>
    </source>
</reference>
<sequence>MEPMGLRETKKQQTRTAIADAALPLFLDRGFDRVTVAEVARHANVSTNTVFNYFATKEDLFFDRQAEVEQHLATVVRERPPGTCPVAAIRDDLRTALEGGRIPGDAAFFRAVEASPALRAREREIAEHAETALAAALPPSPPPPTSPRPSPPPTAPPTAPSATTSSPATRRTPSPTTSPPPPPPPSTGSAAARNTPDGPADGGGGGRRSPTHTPRGGTPDTTRVRPRRTGPAPLARCAFFLPHLLRLQRPLRAAGFVAALPRPRRAAGLRDLTWLCREAKVSRTI</sequence>
<feature type="domain" description="HTH tetR-type" evidence="6">
    <location>
        <begin position="12"/>
        <end position="72"/>
    </location>
</feature>
<dbReference type="PANTHER" id="PTHR30055">
    <property type="entry name" value="HTH-TYPE TRANSCRIPTIONAL REGULATOR RUTR"/>
    <property type="match status" value="1"/>
</dbReference>
<dbReference type="EMBL" id="JNBY01000120">
    <property type="protein sequence ID" value="KDN82140.1"/>
    <property type="molecule type" value="Genomic_DNA"/>
</dbReference>
<dbReference type="PATRIC" id="fig|1348663.4.peg.5893"/>
<evidence type="ECO:0000256" key="4">
    <source>
        <dbReference type="PROSITE-ProRule" id="PRU00335"/>
    </source>
</evidence>
<proteinExistence type="predicted"/>
<dbReference type="InterPro" id="IPR001647">
    <property type="entry name" value="HTH_TetR"/>
</dbReference>
<keyword evidence="8" id="KW-1185">Reference proteome</keyword>
<dbReference type="GO" id="GO:0003700">
    <property type="term" value="F:DNA-binding transcription factor activity"/>
    <property type="evidence" value="ECO:0007669"/>
    <property type="project" value="TreeGrafter"/>
</dbReference>
<feature type="compositionally biased region" description="Low complexity" evidence="5">
    <location>
        <begin position="160"/>
        <end position="175"/>
    </location>
</feature>
<dbReference type="HOGENOM" id="CLU_975841_0_0_11"/>
<evidence type="ECO:0000256" key="1">
    <source>
        <dbReference type="ARBA" id="ARBA00023015"/>
    </source>
</evidence>
<gene>
    <name evidence="7" type="ORF">KCH_60900</name>
</gene>
<keyword evidence="1" id="KW-0805">Transcription regulation</keyword>